<proteinExistence type="predicted"/>
<keyword evidence="2" id="KW-0812">Transmembrane</keyword>
<feature type="transmembrane region" description="Helical" evidence="2">
    <location>
        <begin position="59"/>
        <end position="80"/>
    </location>
</feature>
<evidence type="ECO:0000256" key="1">
    <source>
        <dbReference type="SAM" id="MobiDB-lite"/>
    </source>
</evidence>
<comment type="caution">
    <text evidence="3">The sequence shown here is derived from an EMBL/GenBank/DDBJ whole genome shotgun (WGS) entry which is preliminary data.</text>
</comment>
<keyword evidence="2" id="KW-1133">Transmembrane helix</keyword>
<dbReference type="Proteomes" id="UP000076998">
    <property type="component" value="Unassembled WGS sequence"/>
</dbReference>
<sequence length="174" mass="18348">MSDDPRPRPQYGEYATPEQQRAATRQPEPEPAAPVDPPHPPTAPATTVAARPTRMADRIITVALLAYGLVTVIGAIPQLVDFTSFAKTWMEVAGVDGEFTNTAQGALWGGVGATVFAVGWVLTAGLSWWSLAKGRASWWIPLVGAIVTFVIVSVCLAIPIFGDPGLVRGLALGS</sequence>
<accession>A0A177KCX5</accession>
<dbReference type="AlphaFoldDB" id="A0A177KCX5"/>
<dbReference type="InterPro" id="IPR046231">
    <property type="entry name" value="DUF6264"/>
</dbReference>
<feature type="region of interest" description="Disordered" evidence="1">
    <location>
        <begin position="1"/>
        <end position="50"/>
    </location>
</feature>
<evidence type="ECO:0000313" key="4">
    <source>
        <dbReference type="Proteomes" id="UP000076998"/>
    </source>
</evidence>
<evidence type="ECO:0000313" key="3">
    <source>
        <dbReference type="EMBL" id="OAH51259.1"/>
    </source>
</evidence>
<feature type="compositionally biased region" description="Pro residues" evidence="1">
    <location>
        <begin position="29"/>
        <end position="43"/>
    </location>
</feature>
<dbReference type="RefSeq" id="WP_064001767.1">
    <property type="nucleotide sequence ID" value="NZ_LSTV01000001.1"/>
</dbReference>
<evidence type="ECO:0000256" key="2">
    <source>
        <dbReference type="SAM" id="Phobius"/>
    </source>
</evidence>
<reference evidence="3 4" key="1">
    <citation type="submission" date="2016-02" db="EMBL/GenBank/DDBJ databases">
        <authorList>
            <person name="Wen L."/>
            <person name="He K."/>
            <person name="Yang H."/>
        </authorList>
    </citation>
    <scope>NUCLEOTIDE SEQUENCE [LARGE SCALE GENOMIC DNA]</scope>
    <source>
        <strain evidence="3 4">CD11_3</strain>
    </source>
</reference>
<dbReference type="EMBL" id="LSTV01000001">
    <property type="protein sequence ID" value="OAH51259.1"/>
    <property type="molecule type" value="Genomic_DNA"/>
</dbReference>
<keyword evidence="2" id="KW-0472">Membrane</keyword>
<dbReference type="Pfam" id="PF19779">
    <property type="entry name" value="DUF6264"/>
    <property type="match status" value="1"/>
</dbReference>
<feature type="transmembrane region" description="Helical" evidence="2">
    <location>
        <begin position="106"/>
        <end position="131"/>
    </location>
</feature>
<organism evidence="3 4">
    <name type="scientific">Microbacterium oleivorans</name>
    <dbReference type="NCBI Taxonomy" id="273677"/>
    <lineage>
        <taxon>Bacteria</taxon>
        <taxon>Bacillati</taxon>
        <taxon>Actinomycetota</taxon>
        <taxon>Actinomycetes</taxon>
        <taxon>Micrococcales</taxon>
        <taxon>Microbacteriaceae</taxon>
        <taxon>Microbacterium</taxon>
    </lineage>
</organism>
<dbReference type="OrthoDB" id="5083906at2"/>
<name>A0A177KCX5_9MICO</name>
<gene>
    <name evidence="3" type="ORF">AYL44_03050</name>
</gene>
<protein>
    <submittedName>
        <fullName evidence="3">Uncharacterized protein</fullName>
    </submittedName>
</protein>
<feature type="transmembrane region" description="Helical" evidence="2">
    <location>
        <begin position="138"/>
        <end position="161"/>
    </location>
</feature>